<feature type="domain" description="Nucleolar protein 10-like N-terminal" evidence="10">
    <location>
        <begin position="1"/>
        <end position="367"/>
    </location>
</feature>
<dbReference type="GO" id="GO:0000462">
    <property type="term" value="P:maturation of SSU-rRNA from tricistronic rRNA transcript (SSU-rRNA, 5.8S rRNA, LSU-rRNA)"/>
    <property type="evidence" value="ECO:0007669"/>
    <property type="project" value="TreeGrafter"/>
</dbReference>
<dbReference type="InterPro" id="IPR001680">
    <property type="entry name" value="WD40_rpt"/>
</dbReference>
<dbReference type="InterPro" id="IPR012580">
    <property type="entry name" value="NUC153"/>
</dbReference>
<feature type="region of interest" description="Disordered" evidence="7">
    <location>
        <begin position="502"/>
        <end position="622"/>
    </location>
</feature>
<protein>
    <recommendedName>
        <fullName evidence="13">Nucleolar protein 10</fullName>
    </recommendedName>
</protein>
<dbReference type="GO" id="GO:0030686">
    <property type="term" value="C:90S preribosome"/>
    <property type="evidence" value="ECO:0007669"/>
    <property type="project" value="TreeGrafter"/>
</dbReference>
<evidence type="ECO:0000256" key="5">
    <source>
        <dbReference type="ARBA" id="ARBA00023242"/>
    </source>
</evidence>
<evidence type="ECO:0000259" key="9">
    <source>
        <dbReference type="Pfam" id="PF23097"/>
    </source>
</evidence>
<evidence type="ECO:0000256" key="2">
    <source>
        <dbReference type="ARBA" id="ARBA00005264"/>
    </source>
</evidence>
<feature type="compositionally biased region" description="Basic and acidic residues" evidence="7">
    <location>
        <begin position="543"/>
        <end position="562"/>
    </location>
</feature>
<evidence type="ECO:0000256" key="7">
    <source>
        <dbReference type="SAM" id="MobiDB-lite"/>
    </source>
</evidence>
<feature type="domain" description="Nucleolar protein 10-like second" evidence="9">
    <location>
        <begin position="369"/>
        <end position="415"/>
    </location>
</feature>
<dbReference type="EMBL" id="CAMPGE010001382">
    <property type="protein sequence ID" value="CAI2360166.1"/>
    <property type="molecule type" value="Genomic_DNA"/>
</dbReference>
<feature type="repeat" description="WD" evidence="6">
    <location>
        <begin position="173"/>
        <end position="214"/>
    </location>
</feature>
<dbReference type="InterPro" id="IPR056550">
    <property type="entry name" value="NOL10_2nd"/>
</dbReference>
<dbReference type="InterPro" id="IPR056551">
    <property type="entry name" value="Beta-prop_NOL10_N"/>
</dbReference>
<dbReference type="Proteomes" id="UP001295684">
    <property type="component" value="Unassembled WGS sequence"/>
</dbReference>
<dbReference type="SUPFAM" id="SSF50978">
    <property type="entry name" value="WD40 repeat-like"/>
    <property type="match status" value="1"/>
</dbReference>
<dbReference type="GO" id="GO:0032040">
    <property type="term" value="C:small-subunit processome"/>
    <property type="evidence" value="ECO:0007669"/>
    <property type="project" value="TreeGrafter"/>
</dbReference>
<evidence type="ECO:0000313" key="11">
    <source>
        <dbReference type="EMBL" id="CAI2360166.1"/>
    </source>
</evidence>
<evidence type="ECO:0008006" key="13">
    <source>
        <dbReference type="Google" id="ProtNLM"/>
    </source>
</evidence>
<evidence type="ECO:0000259" key="10">
    <source>
        <dbReference type="Pfam" id="PF23098"/>
    </source>
</evidence>
<evidence type="ECO:0000256" key="6">
    <source>
        <dbReference type="PROSITE-ProRule" id="PRU00221"/>
    </source>
</evidence>
<accession>A0AAD1X741</accession>
<comment type="subcellular location">
    <subcellularLocation>
        <location evidence="1">Nucleus</location>
        <location evidence="1">Nucleolus</location>
    </subcellularLocation>
</comment>
<dbReference type="AlphaFoldDB" id="A0AAD1X741"/>
<dbReference type="InterPro" id="IPR040382">
    <property type="entry name" value="NOL10/Enp2"/>
</dbReference>
<dbReference type="PROSITE" id="PS50082">
    <property type="entry name" value="WD_REPEATS_2"/>
    <property type="match status" value="1"/>
</dbReference>
<dbReference type="InterPro" id="IPR036322">
    <property type="entry name" value="WD40_repeat_dom_sf"/>
</dbReference>
<feature type="compositionally biased region" description="Acidic residues" evidence="7">
    <location>
        <begin position="519"/>
        <end position="528"/>
    </location>
</feature>
<evidence type="ECO:0000256" key="3">
    <source>
        <dbReference type="ARBA" id="ARBA00022574"/>
    </source>
</evidence>
<evidence type="ECO:0000256" key="1">
    <source>
        <dbReference type="ARBA" id="ARBA00004604"/>
    </source>
</evidence>
<dbReference type="SMART" id="SM00320">
    <property type="entry name" value="WD40"/>
    <property type="match status" value="4"/>
</dbReference>
<dbReference type="Pfam" id="PF23098">
    <property type="entry name" value="Beta-prop_NOL10_N"/>
    <property type="match status" value="1"/>
</dbReference>
<dbReference type="Gene3D" id="2.130.10.10">
    <property type="entry name" value="YVTN repeat-like/Quinoprotein amine dehydrogenase"/>
    <property type="match status" value="1"/>
</dbReference>
<feature type="domain" description="NUC153" evidence="8">
    <location>
        <begin position="484"/>
        <end position="510"/>
    </location>
</feature>
<proteinExistence type="inferred from homology"/>
<evidence type="ECO:0000256" key="4">
    <source>
        <dbReference type="ARBA" id="ARBA00022737"/>
    </source>
</evidence>
<organism evidence="11 12">
    <name type="scientific">Euplotes crassus</name>
    <dbReference type="NCBI Taxonomy" id="5936"/>
    <lineage>
        <taxon>Eukaryota</taxon>
        <taxon>Sar</taxon>
        <taxon>Alveolata</taxon>
        <taxon>Ciliophora</taxon>
        <taxon>Intramacronucleata</taxon>
        <taxon>Spirotrichea</taxon>
        <taxon>Hypotrichia</taxon>
        <taxon>Euplotida</taxon>
        <taxon>Euplotidae</taxon>
        <taxon>Moneuplotes</taxon>
    </lineage>
</organism>
<evidence type="ECO:0000259" key="8">
    <source>
        <dbReference type="Pfam" id="PF08159"/>
    </source>
</evidence>
<dbReference type="PANTHER" id="PTHR14927">
    <property type="entry name" value="NUCLEOLAR PROTEIN 10"/>
    <property type="match status" value="1"/>
</dbReference>
<evidence type="ECO:0000313" key="12">
    <source>
        <dbReference type="Proteomes" id="UP001295684"/>
    </source>
</evidence>
<gene>
    <name evidence="11" type="ORF">ECRASSUSDP1_LOCUS1464</name>
</gene>
<keyword evidence="12" id="KW-1185">Reference proteome</keyword>
<keyword evidence="4" id="KW-0677">Repeat</keyword>
<comment type="caution">
    <text evidence="11">The sequence shown here is derived from an EMBL/GenBank/DDBJ whole genome shotgun (WGS) entry which is preliminary data.</text>
</comment>
<dbReference type="Pfam" id="PF08159">
    <property type="entry name" value="NUC153"/>
    <property type="match status" value="1"/>
</dbReference>
<dbReference type="Pfam" id="PF23097">
    <property type="entry name" value="NOL10_2nd"/>
    <property type="match status" value="1"/>
</dbReference>
<keyword evidence="3 6" id="KW-0853">WD repeat</keyword>
<comment type="similarity">
    <text evidence="2">Belongs to the WD repeat NOL10/ENP2 family.</text>
</comment>
<name>A0AAD1X741_EUPCR</name>
<reference evidence="11" key="1">
    <citation type="submission" date="2023-07" db="EMBL/GenBank/DDBJ databases">
        <authorList>
            <consortium name="AG Swart"/>
            <person name="Singh M."/>
            <person name="Singh A."/>
            <person name="Seah K."/>
            <person name="Emmerich C."/>
        </authorList>
    </citation>
    <scope>NUCLEOTIDE SEQUENCE</scope>
    <source>
        <strain evidence="11">DP1</strain>
    </source>
</reference>
<feature type="compositionally biased region" description="Basic and acidic residues" evidence="7">
    <location>
        <begin position="569"/>
        <end position="579"/>
    </location>
</feature>
<sequence>MKVSEINGVKIYDLNTAKTLAQYLTEAKKKKTKLNKLKGYDNSIELIADFEFNNCATNIEVSNDGYYLVGAGTYPPRIKIFETQEMSVKCERGIDAEVLKVKILSDDYSKIALLLGDRNIELHAQYGRHYRIRTPKIGRDMAYLPTTCDLVTVGAGNEIYRLNLEQGRFLGPLESDSPEINCVTHNKALNCIATGGIDGVVEMWSMDDRQKLVELPIKNHKAFENYDMSEITSLKFSDDGMYLAIGNECGKVKLFDIRYPIPLFEKVHQHKLPIKKVDFHESSRTLFSMDKKIIKIHERDTGKLYTNIQTKKDVNDFAFYKNSGMVFTACEEEKLGSYFLPSLGAAPKWCSYIENMTEEMEEKKTTTTYEDYKFLTKNELEKINASHLIGSKMLKPYMHGFFMDYKQYLKLKDINDPFAYDNYRKEKINKKLEEIRENRIVFQRTLPKVNSKFMDDVLKIDARQMRKSKKLKEKAEMAKNLVSDPRFGKMFQDKDFTIDTGSEAYKRNKPQVSRYTKEEPEEESEAQEEETHALNNILGETSKPAERKKTLDSRIPKKKGTDRITPVAEFKRKDGDKNAAQRRKERKEKLMKGRKIPTPKEMRERKKKRRIAVPLSSLNARG</sequence>
<dbReference type="InterPro" id="IPR015943">
    <property type="entry name" value="WD40/YVTN_repeat-like_dom_sf"/>
</dbReference>
<keyword evidence="5" id="KW-0539">Nucleus</keyword>
<dbReference type="PANTHER" id="PTHR14927:SF0">
    <property type="entry name" value="NUCLEOLAR PROTEIN 10"/>
    <property type="match status" value="1"/>
</dbReference>